<accession>A0A939BJJ6</accession>
<dbReference type="InterPro" id="IPR036388">
    <property type="entry name" value="WH-like_DNA-bd_sf"/>
</dbReference>
<dbReference type="SUPFAM" id="SSF46785">
    <property type="entry name" value="Winged helix' DNA-binding domain"/>
    <property type="match status" value="1"/>
</dbReference>
<evidence type="ECO:0000313" key="1">
    <source>
        <dbReference type="EMBL" id="MBM6827177.1"/>
    </source>
</evidence>
<gene>
    <name evidence="1" type="ORF">H6A13_08745</name>
</gene>
<reference evidence="1" key="2">
    <citation type="journal article" date="2021" name="Sci. Rep.">
        <title>The distribution of antibiotic resistance genes in chicken gut microbiota commensals.</title>
        <authorList>
            <person name="Juricova H."/>
            <person name="Matiasovicova J."/>
            <person name="Kubasova T."/>
            <person name="Cejkova D."/>
            <person name="Rychlik I."/>
        </authorList>
    </citation>
    <scope>NUCLEOTIDE SEQUENCE</scope>
    <source>
        <strain evidence="1">An420c</strain>
    </source>
</reference>
<dbReference type="Pfam" id="PF03551">
    <property type="entry name" value="PadR"/>
    <property type="match status" value="1"/>
</dbReference>
<protein>
    <submittedName>
        <fullName evidence="1">Helix-turn-helix transcriptional regulator</fullName>
    </submittedName>
</protein>
<dbReference type="AlphaFoldDB" id="A0A939BJJ6"/>
<dbReference type="EMBL" id="JACJLV010000026">
    <property type="protein sequence ID" value="MBM6827177.1"/>
    <property type="molecule type" value="Genomic_DNA"/>
</dbReference>
<dbReference type="PANTHER" id="PTHR43252">
    <property type="entry name" value="TRANSCRIPTIONAL REGULATOR YQJI"/>
    <property type="match status" value="1"/>
</dbReference>
<dbReference type="Proteomes" id="UP000713880">
    <property type="component" value="Unassembled WGS sequence"/>
</dbReference>
<comment type="caution">
    <text evidence="1">The sequence shown here is derived from an EMBL/GenBank/DDBJ whole genome shotgun (WGS) entry which is preliminary data.</text>
</comment>
<name>A0A939BJJ6_9CLOT</name>
<dbReference type="Gene3D" id="1.10.10.10">
    <property type="entry name" value="Winged helix-like DNA-binding domain superfamily/Winged helix DNA-binding domain"/>
    <property type="match status" value="1"/>
</dbReference>
<keyword evidence="2" id="KW-1185">Reference proteome</keyword>
<evidence type="ECO:0000313" key="2">
    <source>
        <dbReference type="Proteomes" id="UP000713880"/>
    </source>
</evidence>
<dbReference type="InterPro" id="IPR036390">
    <property type="entry name" value="WH_DNA-bd_sf"/>
</dbReference>
<dbReference type="InterPro" id="IPR005149">
    <property type="entry name" value="Tscrpt_reg_PadR_N"/>
</dbReference>
<organism evidence="1 2">
    <name type="scientific">Mordavella massiliensis</name>
    <dbReference type="NCBI Taxonomy" id="1871024"/>
    <lineage>
        <taxon>Bacteria</taxon>
        <taxon>Bacillati</taxon>
        <taxon>Bacillota</taxon>
        <taxon>Clostridia</taxon>
        <taxon>Eubacteriales</taxon>
        <taxon>Clostridiaceae</taxon>
        <taxon>Mordavella</taxon>
    </lineage>
</organism>
<dbReference type="PANTHER" id="PTHR43252:SF7">
    <property type="entry name" value="TRANSCRIPTIONAL REGULATOR YQJI"/>
    <property type="match status" value="1"/>
</dbReference>
<proteinExistence type="predicted"/>
<dbReference type="RefSeq" id="WP_204909214.1">
    <property type="nucleotide sequence ID" value="NZ_JACJLV010000026.1"/>
</dbReference>
<reference evidence="1" key="1">
    <citation type="submission" date="2020-08" db="EMBL/GenBank/DDBJ databases">
        <authorList>
            <person name="Cejkova D."/>
            <person name="Kubasova T."/>
            <person name="Jahodarova E."/>
            <person name="Rychlik I."/>
        </authorList>
    </citation>
    <scope>NUCLEOTIDE SEQUENCE</scope>
    <source>
        <strain evidence="1">An420c</strain>
    </source>
</reference>
<sequence length="111" mass="12976">MRMDKSLISGSTSMLVLRLLEEGDLYGYQMIERLRERSNYVFELKAGTLYPLLHGMEEKGFLTSYEQEEGGKVRKYYHLTRDGKKALKEKEEEWNTYRSAVERVLQMGGAL</sequence>